<evidence type="ECO:0000256" key="5">
    <source>
        <dbReference type="RuleBase" id="RU363032"/>
    </source>
</evidence>
<reference evidence="8" key="1">
    <citation type="submission" date="2016-10" db="EMBL/GenBank/DDBJ databases">
        <authorList>
            <person name="Varghese N."/>
            <person name="Submissions S."/>
        </authorList>
    </citation>
    <scope>NUCLEOTIDE SEQUENCE [LARGE SCALE GENOMIC DNA]</scope>
    <source>
        <strain evidence="8">VPI 5359</strain>
    </source>
</reference>
<dbReference type="PROSITE" id="PS50928">
    <property type="entry name" value="ABC_TM1"/>
    <property type="match status" value="2"/>
</dbReference>
<dbReference type="STRING" id="1528.SAMN04488579_103160"/>
<gene>
    <name evidence="7" type="ORF">SAMN04488579_103160</name>
</gene>
<dbReference type="PANTHER" id="PTHR43496">
    <property type="entry name" value="PROTEIN LPLB"/>
    <property type="match status" value="1"/>
</dbReference>
<dbReference type="Proteomes" id="UP000199652">
    <property type="component" value="Unassembled WGS sequence"/>
</dbReference>
<evidence type="ECO:0000256" key="3">
    <source>
        <dbReference type="ARBA" id="ARBA00022989"/>
    </source>
</evidence>
<keyword evidence="4 5" id="KW-0472">Membrane</keyword>
<keyword evidence="3 5" id="KW-1133">Transmembrane helix</keyword>
<feature type="domain" description="ABC transmembrane type-1" evidence="6">
    <location>
        <begin position="341"/>
        <end position="531"/>
    </location>
</feature>
<feature type="transmembrane region" description="Helical" evidence="5">
    <location>
        <begin position="64"/>
        <end position="85"/>
    </location>
</feature>
<feature type="transmembrane region" description="Helical" evidence="5">
    <location>
        <begin position="378"/>
        <end position="400"/>
    </location>
</feature>
<dbReference type="SUPFAM" id="SSF161098">
    <property type="entry name" value="MetI-like"/>
    <property type="match status" value="2"/>
</dbReference>
<evidence type="ECO:0000256" key="2">
    <source>
        <dbReference type="ARBA" id="ARBA00022692"/>
    </source>
</evidence>
<comment type="similarity">
    <text evidence="5">Belongs to the binding-protein-dependent transport system permease family.</text>
</comment>
<evidence type="ECO:0000313" key="7">
    <source>
        <dbReference type="EMBL" id="SDX55379.1"/>
    </source>
</evidence>
<feature type="transmembrane region" description="Helical" evidence="5">
    <location>
        <begin position="288"/>
        <end position="314"/>
    </location>
</feature>
<evidence type="ECO:0000313" key="8">
    <source>
        <dbReference type="Proteomes" id="UP000199652"/>
    </source>
</evidence>
<dbReference type="EMBL" id="FNOU01000003">
    <property type="protein sequence ID" value="SDX55379.1"/>
    <property type="molecule type" value="Genomic_DNA"/>
</dbReference>
<keyword evidence="2 5" id="KW-0812">Transmembrane</keyword>
<dbReference type="PANTHER" id="PTHR43496:SF1">
    <property type="entry name" value="POLYGALACTURONAN_RHAMNOGALACTURONAN TRANSPORT SYSTEM PERMEASE PROTEIN YTEP"/>
    <property type="match status" value="1"/>
</dbReference>
<organism evidence="7 8">
    <name type="scientific">Eubacterium barkeri</name>
    <name type="common">Clostridium barkeri</name>
    <dbReference type="NCBI Taxonomy" id="1528"/>
    <lineage>
        <taxon>Bacteria</taxon>
        <taxon>Bacillati</taxon>
        <taxon>Bacillota</taxon>
        <taxon>Clostridia</taxon>
        <taxon>Eubacteriales</taxon>
        <taxon>Eubacteriaceae</taxon>
        <taxon>Eubacterium</taxon>
    </lineage>
</organism>
<accession>A0A1H3CPN4</accession>
<dbReference type="GO" id="GO:0055085">
    <property type="term" value="P:transmembrane transport"/>
    <property type="evidence" value="ECO:0007669"/>
    <property type="project" value="InterPro"/>
</dbReference>
<dbReference type="GO" id="GO:0005886">
    <property type="term" value="C:plasma membrane"/>
    <property type="evidence" value="ECO:0007669"/>
    <property type="project" value="UniProtKB-SubCell"/>
</dbReference>
<dbReference type="AlphaFoldDB" id="A0A1H3CPN4"/>
<feature type="transmembrane region" description="Helical" evidence="5">
    <location>
        <begin position="513"/>
        <end position="535"/>
    </location>
</feature>
<evidence type="ECO:0000256" key="4">
    <source>
        <dbReference type="ARBA" id="ARBA00023136"/>
    </source>
</evidence>
<dbReference type="OrthoDB" id="725at2"/>
<feature type="transmembrane region" description="Helical" evidence="5">
    <location>
        <begin position="185"/>
        <end position="210"/>
    </location>
</feature>
<feature type="transmembrane region" description="Helical" evidence="5">
    <location>
        <begin position="12"/>
        <end position="33"/>
    </location>
</feature>
<protein>
    <submittedName>
        <fullName evidence="7">Iron(III) transport system permease protein</fullName>
    </submittedName>
</protein>
<proteinExistence type="inferred from homology"/>
<comment type="subcellular location">
    <subcellularLocation>
        <location evidence="5">Cell membrane</location>
        <topology evidence="5">Multi-pass membrane protein</topology>
    </subcellularLocation>
    <subcellularLocation>
        <location evidence="1">Membrane</location>
        <topology evidence="1">Multi-pass membrane protein</topology>
    </subcellularLocation>
</comment>
<feature type="domain" description="ABC transmembrane type-1" evidence="6">
    <location>
        <begin position="60"/>
        <end position="262"/>
    </location>
</feature>
<name>A0A1H3CPN4_EUBBA</name>
<feature type="transmembrane region" description="Helical" evidence="5">
    <location>
        <begin position="141"/>
        <end position="164"/>
    </location>
</feature>
<feature type="transmembrane region" description="Helical" evidence="5">
    <location>
        <begin position="406"/>
        <end position="427"/>
    </location>
</feature>
<keyword evidence="5" id="KW-0813">Transport</keyword>
<sequence length="546" mass="60031">MLRHKDIEPRIIGLIIAGIFFVFMGIPMAAMLWQCFWDGSGLSLEHFKTVFTETNFGVALVNSLWISGVAALLTTGIASIMAYALHYSRLPEWVKRGVRTITVLPMLLPTITYGFAIMYSFGKQGMLTPFIGGGEAGIYGIKGLLLGYVIYTLPISFLLINNTLGYIDKRYSVVSRVMGDSKVRTLWVTVARPMTGTLAISFIQCFFLAFTDYGIPASLAGRFDTVAITLYNQMLGSVPDFGNGAVVALIMLLPSLISIVIINTLERYNMSYSGLSQVTVPKNPLRDIFLGAFAVVVDLALLSIFAVILIIPALKAWPYDCTLTLKHYQAVLADSALTKIYLNSLWVAVCSAVIGVAISFGAAVVTERSAVSKGLKNFIRGVATMANTLPGMVLGIAFMLSFKGSILQNTFAVVILSNMVHFFATPYMMAKNALSKMDHSWESTARLMGDSWFATLRRVIIPNARATIVEVFQYYFINAMVTISAVVFLTGARTMVLTTKIKELQHYGSFYEVFVLSLLILGTNLLVKGITFALIKYQKKRQGVLQ</sequence>
<evidence type="ECO:0000256" key="1">
    <source>
        <dbReference type="ARBA" id="ARBA00004141"/>
    </source>
</evidence>
<feature type="transmembrane region" description="Helical" evidence="5">
    <location>
        <begin position="241"/>
        <end position="262"/>
    </location>
</feature>
<dbReference type="Gene3D" id="1.10.3720.10">
    <property type="entry name" value="MetI-like"/>
    <property type="match status" value="2"/>
</dbReference>
<feature type="transmembrane region" description="Helical" evidence="5">
    <location>
        <begin position="345"/>
        <end position="366"/>
    </location>
</feature>
<dbReference type="Pfam" id="PF00528">
    <property type="entry name" value="BPD_transp_1"/>
    <property type="match status" value="2"/>
</dbReference>
<dbReference type="InterPro" id="IPR035906">
    <property type="entry name" value="MetI-like_sf"/>
</dbReference>
<evidence type="ECO:0000259" key="6">
    <source>
        <dbReference type="PROSITE" id="PS50928"/>
    </source>
</evidence>
<dbReference type="CDD" id="cd06261">
    <property type="entry name" value="TM_PBP2"/>
    <property type="match status" value="1"/>
</dbReference>
<dbReference type="InterPro" id="IPR000515">
    <property type="entry name" value="MetI-like"/>
</dbReference>
<feature type="transmembrane region" description="Helical" evidence="5">
    <location>
        <begin position="97"/>
        <end position="121"/>
    </location>
</feature>
<feature type="transmembrane region" description="Helical" evidence="5">
    <location>
        <begin position="474"/>
        <end position="493"/>
    </location>
</feature>
<dbReference type="RefSeq" id="WP_090243463.1">
    <property type="nucleotide sequence ID" value="NZ_FNOU01000003.1"/>
</dbReference>
<keyword evidence="8" id="KW-1185">Reference proteome</keyword>